<gene>
    <name evidence="1" type="ORF">PSON_ATCC_30995.1.T1110142</name>
</gene>
<sequence length="151" mass="17556">MNICSNFTLSLTGGFQECRNFGNKKKIIAQILKIKTSSMGKNLTTIQMLVVFIIHNLIRQILIRQILTDCYIKSKACNKFVLALVGQFSQFGNCKIEKKYHKLDTASQIAYQPKSQLTNQLQLRVKYFLESNIKVVQESIWYNLQKMEFHK</sequence>
<organism evidence="1 2">
    <name type="scientific">Paramecium sonneborni</name>
    <dbReference type="NCBI Taxonomy" id="65129"/>
    <lineage>
        <taxon>Eukaryota</taxon>
        <taxon>Sar</taxon>
        <taxon>Alveolata</taxon>
        <taxon>Ciliophora</taxon>
        <taxon>Intramacronucleata</taxon>
        <taxon>Oligohymenophorea</taxon>
        <taxon>Peniculida</taxon>
        <taxon>Parameciidae</taxon>
        <taxon>Paramecium</taxon>
    </lineage>
</organism>
<accession>A0A8S1QQ86</accession>
<keyword evidence="2" id="KW-1185">Reference proteome</keyword>
<reference evidence="1" key="1">
    <citation type="submission" date="2021-01" db="EMBL/GenBank/DDBJ databases">
        <authorList>
            <consortium name="Genoscope - CEA"/>
            <person name="William W."/>
        </authorList>
    </citation>
    <scope>NUCLEOTIDE SEQUENCE</scope>
</reference>
<dbReference type="EMBL" id="CAJJDN010000111">
    <property type="protein sequence ID" value="CAD8116630.1"/>
    <property type="molecule type" value="Genomic_DNA"/>
</dbReference>
<comment type="caution">
    <text evidence="1">The sequence shown here is derived from an EMBL/GenBank/DDBJ whole genome shotgun (WGS) entry which is preliminary data.</text>
</comment>
<dbReference type="Proteomes" id="UP000692954">
    <property type="component" value="Unassembled WGS sequence"/>
</dbReference>
<protein>
    <submittedName>
        <fullName evidence="1">Uncharacterized protein</fullName>
    </submittedName>
</protein>
<proteinExistence type="predicted"/>
<dbReference type="AlphaFoldDB" id="A0A8S1QQ86"/>
<evidence type="ECO:0000313" key="1">
    <source>
        <dbReference type="EMBL" id="CAD8116630.1"/>
    </source>
</evidence>
<evidence type="ECO:0000313" key="2">
    <source>
        <dbReference type="Proteomes" id="UP000692954"/>
    </source>
</evidence>
<name>A0A8S1QQ86_9CILI</name>